<accession>A0ABX1R9H6</accession>
<dbReference type="InterPro" id="IPR029058">
    <property type="entry name" value="AB_hydrolase_fold"/>
</dbReference>
<reference evidence="1 2" key="1">
    <citation type="submission" date="2020-04" db="EMBL/GenBank/DDBJ databases">
        <authorList>
            <person name="Klaysubun C."/>
            <person name="Duangmal K."/>
            <person name="Lipun K."/>
        </authorList>
    </citation>
    <scope>NUCLEOTIDE SEQUENCE [LARGE SCALE GENOMIC DNA]</scope>
    <source>
        <strain evidence="1 2">JCM 11839</strain>
    </source>
</reference>
<dbReference type="InterPro" id="IPR010662">
    <property type="entry name" value="RBBP9/YdeN"/>
</dbReference>
<organism evidence="1 2">
    <name type="scientific">Pseudonocardia xinjiangensis</name>
    <dbReference type="NCBI Taxonomy" id="75289"/>
    <lineage>
        <taxon>Bacteria</taxon>
        <taxon>Bacillati</taxon>
        <taxon>Actinomycetota</taxon>
        <taxon>Actinomycetes</taxon>
        <taxon>Pseudonocardiales</taxon>
        <taxon>Pseudonocardiaceae</taxon>
        <taxon>Pseudonocardia</taxon>
    </lineage>
</organism>
<evidence type="ECO:0000313" key="1">
    <source>
        <dbReference type="EMBL" id="NMH75770.1"/>
    </source>
</evidence>
<dbReference type="EMBL" id="JAAXKY010000002">
    <property type="protein sequence ID" value="NMH75770.1"/>
    <property type="molecule type" value="Genomic_DNA"/>
</dbReference>
<dbReference type="GO" id="GO:0016787">
    <property type="term" value="F:hydrolase activity"/>
    <property type="evidence" value="ECO:0007669"/>
    <property type="project" value="UniProtKB-KW"/>
</dbReference>
<sequence length="178" mass="19930">MTGKAIIFHGTDAHPDVVWLPWLREQLTKRGYAVEAPHYPALNVEPISRFLPKVLANHTFDENTVLIGHSGGAALLLAILQHIDTTVRQAILVAGYSTKPNTNDEPVLQDDYDWAAIRGHVRDIYFINSRNDPSGCDDRQGRAMFERAGGTQIIRDDGHFGDENQAYPTFPLIDRLID</sequence>
<name>A0ABX1R9H6_9PSEU</name>
<dbReference type="PANTHER" id="PTHR15394:SF3">
    <property type="entry name" value="SERINE HYDROLASE RBBP9"/>
    <property type="match status" value="1"/>
</dbReference>
<dbReference type="RefSeq" id="WP_169393847.1">
    <property type="nucleotide sequence ID" value="NZ_BAAAJH010000039.1"/>
</dbReference>
<dbReference type="Proteomes" id="UP001296706">
    <property type="component" value="Unassembled WGS sequence"/>
</dbReference>
<gene>
    <name evidence="1" type="ORF">HF577_01430</name>
</gene>
<evidence type="ECO:0000313" key="2">
    <source>
        <dbReference type="Proteomes" id="UP001296706"/>
    </source>
</evidence>
<dbReference type="Gene3D" id="3.40.50.1820">
    <property type="entry name" value="alpha/beta hydrolase"/>
    <property type="match status" value="1"/>
</dbReference>
<proteinExistence type="predicted"/>
<comment type="caution">
    <text evidence="1">The sequence shown here is derived from an EMBL/GenBank/DDBJ whole genome shotgun (WGS) entry which is preliminary data.</text>
</comment>
<protein>
    <submittedName>
        <fullName evidence="1">Alpha/beta hydrolase</fullName>
    </submittedName>
</protein>
<dbReference type="Pfam" id="PF06821">
    <property type="entry name" value="Ser_hydrolase"/>
    <property type="match status" value="1"/>
</dbReference>
<dbReference type="PANTHER" id="PTHR15394">
    <property type="entry name" value="SERINE HYDROLASE RBBP9"/>
    <property type="match status" value="1"/>
</dbReference>
<dbReference type="SUPFAM" id="SSF53474">
    <property type="entry name" value="alpha/beta-Hydrolases"/>
    <property type="match status" value="1"/>
</dbReference>
<keyword evidence="1" id="KW-0378">Hydrolase</keyword>
<keyword evidence="2" id="KW-1185">Reference proteome</keyword>